<evidence type="ECO:0000256" key="1">
    <source>
        <dbReference type="SAM" id="Phobius"/>
    </source>
</evidence>
<dbReference type="Pfam" id="PF04324">
    <property type="entry name" value="Fer2_BFD"/>
    <property type="match status" value="1"/>
</dbReference>
<dbReference type="InterPro" id="IPR017927">
    <property type="entry name" value="FAD-bd_FR_type"/>
</dbReference>
<keyword evidence="1" id="KW-0812">Transmembrane</keyword>
<dbReference type="SUPFAM" id="SSF52343">
    <property type="entry name" value="Ferredoxin reductase-like, C-terminal NADP-linked domain"/>
    <property type="match status" value="1"/>
</dbReference>
<dbReference type="PROSITE" id="PS50042">
    <property type="entry name" value="CNMP_BINDING_3"/>
    <property type="match status" value="3"/>
</dbReference>
<gene>
    <name evidence="4" type="ORF">QUF54_00690</name>
</gene>
<dbReference type="Pfam" id="PF00970">
    <property type="entry name" value="FAD_binding_6"/>
    <property type="match status" value="1"/>
</dbReference>
<keyword evidence="1" id="KW-0472">Membrane</keyword>
<feature type="non-terminal residue" evidence="4">
    <location>
        <position position="1"/>
    </location>
</feature>
<keyword evidence="1" id="KW-1133">Transmembrane helix</keyword>
<dbReference type="Proteomes" id="UP001171945">
    <property type="component" value="Unassembled WGS sequence"/>
</dbReference>
<dbReference type="PANTHER" id="PTHR11635:SF152">
    <property type="entry name" value="CAMP-DEPENDENT PROTEIN KINASE TYPE I REGULATORY SUBUNIT-RELATED"/>
    <property type="match status" value="1"/>
</dbReference>
<dbReference type="InterPro" id="IPR018490">
    <property type="entry name" value="cNMP-bd_dom_sf"/>
</dbReference>
<evidence type="ECO:0000313" key="4">
    <source>
        <dbReference type="EMBL" id="MDM8561853.1"/>
    </source>
</evidence>
<sequence length="1009" mass="112846">MENASQVQSIPCKIPIFMYLNEEKQRELIAQAKTVYVEQDEVLFEEGDIGHSMYVIQSGAVRVLTTTEAGQQILLTTLGAGECFGEQALQSGRTEDKRDTSVIATEPSQLLKITVGDYQAVLSQGLRMEPKLKQINEEQLRKERAKQSALLNSPLDQGGMELLEEQVFEDGEMVFQEGDVGNQFYLILEGIAKVTKTEGGHEKLLSRLNRGQYFGEAALVRNEARAVTVRAEGKLRVNCFMGSTHDVSKLTTMDNLTAMYHIPKEDKAASGKPIAYKHYGVDELSFKVGPLVGITAFGEWPDVGHVESSGEQAGEMDDSGQDLIKESGLSKSITFGEENIEWLEELKFDDGSVLFREGDIADRFYLILSGMAKVTKKEGTGEKLVALLCRGQYFGEVALIRNEPRAVTVTAEGPLRVASLKGLITFHTSQFMGMDSLTTMYHFSEGEKVISTKVVDQAIFDVTRISSTVDMPIVYKRPGIRREIFSLYGRLMGMTVIGEWPDLGRVIQLIIREKRVWPWQFALFRQKGELWLERERESFKSTAVICKCTGVTRGVLNQAVADGCDSVEQLAERTGASRVCGSCAPLLAEIVGRSDMEPVDIVSVLPVTHDVKSFRFRPRNVPVSSILPGQHIRIEAQIAGRWVQRSYTLTSAIGQEEYYEITVKREEHGLFSRWLHDEMNTNSSVRVSKPQGGYYLSLDEKTPVVCFSGGIGVTPALAMLRSLHKMDSERLLYIDYSAQTREQFAYVNEFQDISNQRENIHVNLRATREQGVIQPKEVKQTVQKYPDASFYICGPQVFEQAICTHLEDTGVEKEKIKTEQFVPAGGSTAAMPKLEGAKTLLFGSLLTFILAMLFVAFGPIPYSSSVQTGWQIETLWTDNIWKQITGYTILALTVIGMTMSFRKRLRSFRIGNFAWWRLMHIGTALLALALLFVHTGMSAGEHFNFLLMVSFVGALIIGTGVSLLVFIESRLPEATTTYQIKTWLKNAHIAIVWPLPVLIAIHIVLAYYF</sequence>
<feature type="transmembrane region" description="Helical" evidence="1">
    <location>
        <begin position="913"/>
        <end position="933"/>
    </location>
</feature>
<dbReference type="Gene3D" id="1.10.10.1100">
    <property type="entry name" value="BFD-like [2Fe-2S]-binding domain"/>
    <property type="match status" value="1"/>
</dbReference>
<dbReference type="SUPFAM" id="SSF63380">
    <property type="entry name" value="Riboflavin synthase domain-like"/>
    <property type="match status" value="1"/>
</dbReference>
<dbReference type="InterPro" id="IPR000595">
    <property type="entry name" value="cNMP-bd_dom"/>
</dbReference>
<reference evidence="4" key="1">
    <citation type="submission" date="2023-06" db="EMBL/GenBank/DDBJ databases">
        <title>Uncultivated large filamentous bacteria from sulfidic sediments reveal new species and different genomic features in energy metabolism and defense.</title>
        <authorList>
            <person name="Fonseca A."/>
        </authorList>
    </citation>
    <scope>NUCLEOTIDE SEQUENCE</scope>
    <source>
        <strain evidence="4">HSG4</strain>
    </source>
</reference>
<dbReference type="InterPro" id="IPR014710">
    <property type="entry name" value="RmlC-like_jellyroll"/>
</dbReference>
<dbReference type="InterPro" id="IPR041854">
    <property type="entry name" value="BFD-like_2Fe2S-bd_dom_sf"/>
</dbReference>
<dbReference type="Gene3D" id="2.40.30.10">
    <property type="entry name" value="Translation factors"/>
    <property type="match status" value="1"/>
</dbReference>
<feature type="transmembrane region" description="Helical" evidence="1">
    <location>
        <begin position="840"/>
        <end position="860"/>
    </location>
</feature>
<accession>A0ABT7VS47</accession>
<dbReference type="InterPro" id="IPR017938">
    <property type="entry name" value="Riboflavin_synthase-like_b-brl"/>
</dbReference>
<feature type="domain" description="Cyclic nucleotide-binding" evidence="2">
    <location>
        <begin position="343"/>
        <end position="420"/>
    </location>
</feature>
<dbReference type="InterPro" id="IPR007419">
    <property type="entry name" value="BFD-like_2Fe2S-bd_dom"/>
</dbReference>
<dbReference type="InterPro" id="IPR039261">
    <property type="entry name" value="FNR_nucleotide-bd"/>
</dbReference>
<feature type="domain" description="Cyclic nucleotide-binding" evidence="2">
    <location>
        <begin position="160"/>
        <end position="237"/>
    </location>
</feature>
<dbReference type="SMART" id="SM00100">
    <property type="entry name" value="cNMP"/>
    <property type="match status" value="3"/>
</dbReference>
<feature type="transmembrane region" description="Helical" evidence="1">
    <location>
        <begin position="880"/>
        <end position="901"/>
    </location>
</feature>
<dbReference type="CDD" id="cd00322">
    <property type="entry name" value="FNR_like"/>
    <property type="match status" value="1"/>
</dbReference>
<evidence type="ECO:0000259" key="2">
    <source>
        <dbReference type="PROSITE" id="PS50042"/>
    </source>
</evidence>
<dbReference type="SUPFAM" id="SSF51206">
    <property type="entry name" value="cAMP-binding domain-like"/>
    <property type="match status" value="3"/>
</dbReference>
<feature type="transmembrane region" description="Helical" evidence="1">
    <location>
        <begin position="945"/>
        <end position="967"/>
    </location>
</feature>
<dbReference type="PRINTS" id="PR00409">
    <property type="entry name" value="PHDIOXRDTASE"/>
</dbReference>
<comment type="caution">
    <text evidence="4">The sequence shown here is derived from an EMBL/GenBank/DDBJ whole genome shotgun (WGS) entry which is preliminary data.</text>
</comment>
<dbReference type="PROSITE" id="PS51384">
    <property type="entry name" value="FAD_FR"/>
    <property type="match status" value="1"/>
</dbReference>
<name>A0ABT7VS47_9GAMM</name>
<dbReference type="Gene3D" id="2.60.120.10">
    <property type="entry name" value="Jelly Rolls"/>
    <property type="match status" value="3"/>
</dbReference>
<dbReference type="InterPro" id="IPR050503">
    <property type="entry name" value="cAMP-dep_PK_reg_su-like"/>
</dbReference>
<feature type="transmembrane region" description="Helical" evidence="1">
    <location>
        <begin position="702"/>
        <end position="720"/>
    </location>
</feature>
<dbReference type="Gene3D" id="3.40.50.80">
    <property type="entry name" value="Nucleotide-binding domain of ferredoxin-NADP reductase (FNR) module"/>
    <property type="match status" value="1"/>
</dbReference>
<evidence type="ECO:0000259" key="3">
    <source>
        <dbReference type="PROSITE" id="PS51384"/>
    </source>
</evidence>
<dbReference type="EMBL" id="JAUCGM010000011">
    <property type="protein sequence ID" value="MDM8561853.1"/>
    <property type="molecule type" value="Genomic_DNA"/>
</dbReference>
<feature type="domain" description="Cyclic nucleotide-binding" evidence="2">
    <location>
        <begin position="16"/>
        <end position="122"/>
    </location>
</feature>
<protein>
    <submittedName>
        <fullName evidence="4">Cyclic nucleotide-binding domain-containing protein</fullName>
    </submittedName>
</protein>
<feature type="transmembrane region" description="Helical" evidence="1">
    <location>
        <begin position="987"/>
        <end position="1008"/>
    </location>
</feature>
<dbReference type="InterPro" id="IPR008333">
    <property type="entry name" value="Cbr1-like_FAD-bd_dom"/>
</dbReference>
<dbReference type="Pfam" id="PF00175">
    <property type="entry name" value="NAD_binding_1"/>
    <property type="match status" value="1"/>
</dbReference>
<dbReference type="Pfam" id="PF00027">
    <property type="entry name" value="cNMP_binding"/>
    <property type="match status" value="3"/>
</dbReference>
<evidence type="ECO:0000313" key="5">
    <source>
        <dbReference type="Proteomes" id="UP001171945"/>
    </source>
</evidence>
<proteinExistence type="predicted"/>
<organism evidence="4 5">
    <name type="scientific">Candidatus Marithioploca araucensis</name>
    <dbReference type="NCBI Taxonomy" id="70273"/>
    <lineage>
        <taxon>Bacteria</taxon>
        <taxon>Pseudomonadati</taxon>
        <taxon>Pseudomonadota</taxon>
        <taxon>Gammaproteobacteria</taxon>
        <taxon>Thiotrichales</taxon>
        <taxon>Thiotrichaceae</taxon>
        <taxon>Candidatus Marithioploca</taxon>
    </lineage>
</organism>
<dbReference type="PANTHER" id="PTHR11635">
    <property type="entry name" value="CAMP-DEPENDENT PROTEIN KINASE REGULATORY CHAIN"/>
    <property type="match status" value="1"/>
</dbReference>
<dbReference type="CDD" id="cd00038">
    <property type="entry name" value="CAP_ED"/>
    <property type="match status" value="3"/>
</dbReference>
<keyword evidence="5" id="KW-1185">Reference proteome</keyword>
<dbReference type="InterPro" id="IPR001433">
    <property type="entry name" value="OxRdtase_FAD/NAD-bd"/>
</dbReference>
<feature type="domain" description="FAD-binding FR-type" evidence="3">
    <location>
        <begin position="594"/>
        <end position="697"/>
    </location>
</feature>